<dbReference type="Proteomes" id="UP001595796">
    <property type="component" value="Unassembled WGS sequence"/>
</dbReference>
<dbReference type="InterPro" id="IPR046093">
    <property type="entry name" value="DUF6111"/>
</dbReference>
<dbReference type="Pfam" id="PF19606">
    <property type="entry name" value="DUF6111"/>
    <property type="match status" value="1"/>
</dbReference>
<name>A0ABV9YV57_9HYPH</name>
<feature type="transmembrane region" description="Helical" evidence="1">
    <location>
        <begin position="35"/>
        <end position="58"/>
    </location>
</feature>
<keyword evidence="3" id="KW-1185">Reference proteome</keyword>
<evidence type="ECO:0000313" key="3">
    <source>
        <dbReference type="Proteomes" id="UP001595796"/>
    </source>
</evidence>
<dbReference type="EMBL" id="JBHSJF010000001">
    <property type="protein sequence ID" value="MFC5066743.1"/>
    <property type="molecule type" value="Genomic_DNA"/>
</dbReference>
<sequence>MIRLVIPSILLFSLPFAVYYVWLKLEQRRHPETTWAVTNLLWAAVVGAALSLGGFVFFVDPTGAPPDSIYVPPRYEDGVLVPGHFEPRHKAK</sequence>
<accession>A0ABV9YV57</accession>
<reference evidence="3" key="1">
    <citation type="journal article" date="2019" name="Int. J. Syst. Evol. Microbiol.">
        <title>The Global Catalogue of Microorganisms (GCM) 10K type strain sequencing project: providing services to taxonomists for standard genome sequencing and annotation.</title>
        <authorList>
            <consortium name="The Broad Institute Genomics Platform"/>
            <consortium name="The Broad Institute Genome Sequencing Center for Infectious Disease"/>
            <person name="Wu L."/>
            <person name="Ma J."/>
        </authorList>
    </citation>
    <scope>NUCLEOTIDE SEQUENCE [LARGE SCALE GENOMIC DNA]</scope>
    <source>
        <strain evidence="3">CGMCC 1.16444</strain>
    </source>
</reference>
<feature type="transmembrane region" description="Helical" evidence="1">
    <location>
        <begin position="6"/>
        <end position="23"/>
    </location>
</feature>
<gene>
    <name evidence="2" type="ORF">ACFPFW_01775</name>
</gene>
<dbReference type="RefSeq" id="WP_114955505.1">
    <property type="nucleotide sequence ID" value="NZ_JBHSJF010000001.1"/>
</dbReference>
<evidence type="ECO:0000256" key="1">
    <source>
        <dbReference type="SAM" id="Phobius"/>
    </source>
</evidence>
<evidence type="ECO:0000313" key="2">
    <source>
        <dbReference type="EMBL" id="MFC5066743.1"/>
    </source>
</evidence>
<protein>
    <submittedName>
        <fullName evidence="2">DUF6111 family protein</fullName>
    </submittedName>
</protein>
<comment type="caution">
    <text evidence="2">The sequence shown here is derived from an EMBL/GenBank/DDBJ whole genome shotgun (WGS) entry which is preliminary data.</text>
</comment>
<keyword evidence="1" id="KW-0812">Transmembrane</keyword>
<keyword evidence="1" id="KW-0472">Membrane</keyword>
<proteinExistence type="predicted"/>
<organism evidence="2 3">
    <name type="scientific">Flaviflagellibacter deserti</name>
    <dbReference type="NCBI Taxonomy" id="2267266"/>
    <lineage>
        <taxon>Bacteria</taxon>
        <taxon>Pseudomonadati</taxon>
        <taxon>Pseudomonadota</taxon>
        <taxon>Alphaproteobacteria</taxon>
        <taxon>Hyphomicrobiales</taxon>
        <taxon>Flaviflagellibacter</taxon>
    </lineage>
</organism>
<keyword evidence="1" id="KW-1133">Transmembrane helix</keyword>